<comment type="caution">
    <text evidence="1">The sequence shown here is derived from an EMBL/GenBank/DDBJ whole genome shotgun (WGS) entry which is preliminary data.</text>
</comment>
<dbReference type="AlphaFoldDB" id="A0A2P8H552"/>
<keyword evidence="2" id="KW-1185">Reference proteome</keyword>
<proteinExistence type="predicted"/>
<accession>A0A2P8H552</accession>
<dbReference type="Proteomes" id="UP000242682">
    <property type="component" value="Unassembled WGS sequence"/>
</dbReference>
<organism evidence="1 2">
    <name type="scientific">Planomicrobium soli</name>
    <dbReference type="NCBI Taxonomy" id="1176648"/>
    <lineage>
        <taxon>Bacteria</taxon>
        <taxon>Bacillati</taxon>
        <taxon>Bacillota</taxon>
        <taxon>Bacilli</taxon>
        <taxon>Bacillales</taxon>
        <taxon>Caryophanaceae</taxon>
        <taxon>Planomicrobium</taxon>
    </lineage>
</organism>
<name>A0A2P8H552_9BACL</name>
<dbReference type="EMBL" id="PYAT01000002">
    <property type="protein sequence ID" value="PSL41352.1"/>
    <property type="molecule type" value="Genomic_DNA"/>
</dbReference>
<sequence>MWLALSQKFSRNKTSETRFLYRKRVLKLPKKFYSILDWKLRSRLLFRQTAPLASGSRRTNSGLTPKWISALRYPDGVSAV</sequence>
<protein>
    <submittedName>
        <fullName evidence="1">Uncharacterized protein</fullName>
    </submittedName>
</protein>
<evidence type="ECO:0000313" key="2">
    <source>
        <dbReference type="Proteomes" id="UP000242682"/>
    </source>
</evidence>
<gene>
    <name evidence="1" type="ORF">B0H99_10234</name>
</gene>
<evidence type="ECO:0000313" key="1">
    <source>
        <dbReference type="EMBL" id="PSL41352.1"/>
    </source>
</evidence>
<reference evidence="1 2" key="1">
    <citation type="submission" date="2018-03" db="EMBL/GenBank/DDBJ databases">
        <title>Genomic Encyclopedia of Type Strains, Phase III (KMG-III): the genomes of soil and plant-associated and newly described type strains.</title>
        <authorList>
            <person name="Whitman W."/>
        </authorList>
    </citation>
    <scope>NUCLEOTIDE SEQUENCE [LARGE SCALE GENOMIC DNA]</scope>
    <source>
        <strain evidence="1 2">CGMCC 1.12259</strain>
    </source>
</reference>